<evidence type="ECO:0000256" key="2">
    <source>
        <dbReference type="SAM" id="Phobius"/>
    </source>
</evidence>
<comment type="caution">
    <text evidence="3">The sequence shown here is derived from an EMBL/GenBank/DDBJ whole genome shotgun (WGS) entry which is preliminary data.</text>
</comment>
<keyword evidence="2" id="KW-1133">Transmembrane helix</keyword>
<organism evidence="3 4">
    <name type="scientific">Tagetes erecta</name>
    <name type="common">African marigold</name>
    <dbReference type="NCBI Taxonomy" id="13708"/>
    <lineage>
        <taxon>Eukaryota</taxon>
        <taxon>Viridiplantae</taxon>
        <taxon>Streptophyta</taxon>
        <taxon>Embryophyta</taxon>
        <taxon>Tracheophyta</taxon>
        <taxon>Spermatophyta</taxon>
        <taxon>Magnoliopsida</taxon>
        <taxon>eudicotyledons</taxon>
        <taxon>Gunneridae</taxon>
        <taxon>Pentapetalae</taxon>
        <taxon>asterids</taxon>
        <taxon>campanulids</taxon>
        <taxon>Asterales</taxon>
        <taxon>Asteraceae</taxon>
        <taxon>Asteroideae</taxon>
        <taxon>Heliantheae alliance</taxon>
        <taxon>Tageteae</taxon>
        <taxon>Tagetes</taxon>
    </lineage>
</organism>
<name>A0AAD8JP75_TARER</name>
<feature type="transmembrane region" description="Helical" evidence="2">
    <location>
        <begin position="124"/>
        <end position="145"/>
    </location>
</feature>
<accession>A0AAD8JP75</accession>
<feature type="region of interest" description="Disordered" evidence="1">
    <location>
        <begin position="44"/>
        <end position="78"/>
    </location>
</feature>
<keyword evidence="2" id="KW-0812">Transmembrane</keyword>
<reference evidence="3" key="1">
    <citation type="journal article" date="2023" name="bioRxiv">
        <title>Improved chromosome-level genome assembly for marigold (Tagetes erecta).</title>
        <authorList>
            <person name="Jiang F."/>
            <person name="Yuan L."/>
            <person name="Wang S."/>
            <person name="Wang H."/>
            <person name="Xu D."/>
            <person name="Wang A."/>
            <person name="Fan W."/>
        </authorList>
    </citation>
    <scope>NUCLEOTIDE SEQUENCE</scope>
    <source>
        <strain evidence="3">WSJ</strain>
        <tissue evidence="3">Leaf</tissue>
    </source>
</reference>
<dbReference type="Proteomes" id="UP001229421">
    <property type="component" value="Unassembled WGS sequence"/>
</dbReference>
<evidence type="ECO:0000313" key="4">
    <source>
        <dbReference type="Proteomes" id="UP001229421"/>
    </source>
</evidence>
<evidence type="ECO:0000256" key="1">
    <source>
        <dbReference type="SAM" id="MobiDB-lite"/>
    </source>
</evidence>
<protein>
    <submittedName>
        <fullName evidence="3">Uncharacterized protein</fullName>
    </submittedName>
</protein>
<feature type="compositionally biased region" description="Basic and acidic residues" evidence="1">
    <location>
        <begin position="45"/>
        <end position="60"/>
    </location>
</feature>
<sequence length="146" mass="16624">METERKRGGENVEVVEKRLKKRKPYAKEKDYLFDREVDEIQAEVDAGRENRTKRKSDVRSKAAKKAKHDIPGTSTESVSELKGEIESLKAELVDLKSKGCDLNSVEISMEVKNLDNHYYMYRELVFLAAHTLSGKIVVAYAFVLAS</sequence>
<dbReference type="EMBL" id="JAUHHV010000012">
    <property type="protein sequence ID" value="KAK1406196.1"/>
    <property type="molecule type" value="Genomic_DNA"/>
</dbReference>
<evidence type="ECO:0000313" key="3">
    <source>
        <dbReference type="EMBL" id="KAK1406196.1"/>
    </source>
</evidence>
<dbReference type="AlphaFoldDB" id="A0AAD8JP75"/>
<proteinExistence type="predicted"/>
<keyword evidence="4" id="KW-1185">Reference proteome</keyword>
<gene>
    <name evidence="3" type="ORF">QVD17_41485</name>
</gene>
<keyword evidence="2" id="KW-0472">Membrane</keyword>